<dbReference type="EMBL" id="MCFL01000006">
    <property type="protein sequence ID" value="ORZ39150.1"/>
    <property type="molecule type" value="Genomic_DNA"/>
</dbReference>
<evidence type="ECO:0000313" key="2">
    <source>
        <dbReference type="Proteomes" id="UP000193411"/>
    </source>
</evidence>
<accession>A0A1Y2HX59</accession>
<comment type="caution">
    <text evidence="1">The sequence shown here is derived from an EMBL/GenBank/DDBJ whole genome shotgun (WGS) entry which is preliminary data.</text>
</comment>
<evidence type="ECO:0000313" key="1">
    <source>
        <dbReference type="EMBL" id="ORZ39150.1"/>
    </source>
</evidence>
<keyword evidence="2" id="KW-1185">Reference proteome</keyword>
<sequence>MHYAVPHVLARLASGLVEKQEALGIVPALEFGHGLMDAATSGEAKDANGCVCGSSDRLGTVKWVYDLHAGYSIMSSILPQRWTTYNGIVLPTTGLGQCHHDFCAQVVARIGSRLRYSERAFVNAVLVVSREDADWWVRESGLPMRYTADGVRRTLELKHVCPERVDKLVKWMMANGLDLRLSEDECKGDDGRL</sequence>
<proteinExistence type="predicted"/>
<dbReference type="AlphaFoldDB" id="A0A1Y2HX59"/>
<reference evidence="1 2" key="1">
    <citation type="submission" date="2016-07" db="EMBL/GenBank/DDBJ databases">
        <title>Pervasive Adenine N6-methylation of Active Genes in Fungi.</title>
        <authorList>
            <consortium name="DOE Joint Genome Institute"/>
            <person name="Mondo S.J."/>
            <person name="Dannebaum R.O."/>
            <person name="Kuo R.C."/>
            <person name="Labutti K."/>
            <person name="Haridas S."/>
            <person name="Kuo A."/>
            <person name="Salamov A."/>
            <person name="Ahrendt S.R."/>
            <person name="Lipzen A."/>
            <person name="Sullivan W."/>
            <person name="Andreopoulos W.B."/>
            <person name="Clum A."/>
            <person name="Lindquist E."/>
            <person name="Daum C."/>
            <person name="Ramamoorthy G.K."/>
            <person name="Gryganskyi A."/>
            <person name="Culley D."/>
            <person name="Magnuson J.K."/>
            <person name="James T.Y."/>
            <person name="O'Malley M.A."/>
            <person name="Stajich J.E."/>
            <person name="Spatafora J.W."/>
            <person name="Visel A."/>
            <person name="Grigoriev I.V."/>
        </authorList>
    </citation>
    <scope>NUCLEOTIDE SEQUENCE [LARGE SCALE GENOMIC DNA]</scope>
    <source>
        <strain evidence="1 2">PL171</strain>
    </source>
</reference>
<organism evidence="1 2">
    <name type="scientific">Catenaria anguillulae PL171</name>
    <dbReference type="NCBI Taxonomy" id="765915"/>
    <lineage>
        <taxon>Eukaryota</taxon>
        <taxon>Fungi</taxon>
        <taxon>Fungi incertae sedis</taxon>
        <taxon>Blastocladiomycota</taxon>
        <taxon>Blastocladiomycetes</taxon>
        <taxon>Blastocladiales</taxon>
        <taxon>Catenariaceae</taxon>
        <taxon>Catenaria</taxon>
    </lineage>
</organism>
<gene>
    <name evidence="1" type="ORF">BCR44DRAFT_1268331</name>
</gene>
<name>A0A1Y2HX59_9FUNG</name>
<protein>
    <submittedName>
        <fullName evidence="1">Uncharacterized protein</fullName>
    </submittedName>
</protein>
<dbReference type="Proteomes" id="UP000193411">
    <property type="component" value="Unassembled WGS sequence"/>
</dbReference>